<evidence type="ECO:0000313" key="11">
    <source>
        <dbReference type="EMBL" id="CUS42200.1"/>
    </source>
</evidence>
<dbReference type="InterPro" id="IPR036942">
    <property type="entry name" value="Beta-barrel_TonB_sf"/>
</dbReference>
<keyword evidence="6" id="KW-0798">TonB box</keyword>
<protein>
    <submittedName>
        <fullName evidence="11">Outer membrane vitamin B12 receptor BtuB</fullName>
    </submittedName>
</protein>
<comment type="subcellular location">
    <subcellularLocation>
        <location evidence="1">Cell outer membrane</location>
        <topology evidence="1">Multi-pass membrane protein</topology>
    </subcellularLocation>
</comment>
<dbReference type="EMBL" id="CZQC01000063">
    <property type="protein sequence ID" value="CUS42200.1"/>
    <property type="molecule type" value="Genomic_DNA"/>
</dbReference>
<evidence type="ECO:0000256" key="4">
    <source>
        <dbReference type="ARBA" id="ARBA00022729"/>
    </source>
</evidence>
<evidence type="ECO:0000256" key="5">
    <source>
        <dbReference type="ARBA" id="ARBA00023065"/>
    </source>
</evidence>
<dbReference type="InterPro" id="IPR012910">
    <property type="entry name" value="Plug_dom"/>
</dbReference>
<gene>
    <name evidence="11" type="ORF">MGWOODY_Tha1618</name>
</gene>
<keyword evidence="3" id="KW-0812">Transmembrane</keyword>
<dbReference type="GO" id="GO:0009279">
    <property type="term" value="C:cell outer membrane"/>
    <property type="evidence" value="ECO:0007669"/>
    <property type="project" value="UniProtKB-SubCell"/>
</dbReference>
<dbReference type="Pfam" id="PF00593">
    <property type="entry name" value="TonB_dep_Rec_b-barrel"/>
    <property type="match status" value="1"/>
</dbReference>
<dbReference type="PANTHER" id="PTHR30069:SF53">
    <property type="entry name" value="COLICIN I RECEPTOR-RELATED"/>
    <property type="match status" value="1"/>
</dbReference>
<dbReference type="InterPro" id="IPR039426">
    <property type="entry name" value="TonB-dep_rcpt-like"/>
</dbReference>
<feature type="domain" description="TonB-dependent receptor-like beta-barrel" evidence="9">
    <location>
        <begin position="177"/>
        <end position="561"/>
    </location>
</feature>
<dbReference type="InterPro" id="IPR000531">
    <property type="entry name" value="Beta-barrel_TonB"/>
</dbReference>
<evidence type="ECO:0000256" key="7">
    <source>
        <dbReference type="ARBA" id="ARBA00023136"/>
    </source>
</evidence>
<reference evidence="11" key="1">
    <citation type="submission" date="2015-10" db="EMBL/GenBank/DDBJ databases">
        <authorList>
            <person name="Gilbert D.G."/>
        </authorList>
    </citation>
    <scope>NUCLEOTIDE SEQUENCE</scope>
</reference>
<keyword evidence="5" id="KW-0406">Ion transport</keyword>
<evidence type="ECO:0000256" key="1">
    <source>
        <dbReference type="ARBA" id="ARBA00004571"/>
    </source>
</evidence>
<dbReference type="GO" id="GO:0015889">
    <property type="term" value="P:cobalamin transport"/>
    <property type="evidence" value="ECO:0007669"/>
    <property type="project" value="TreeGrafter"/>
</dbReference>
<keyword evidence="7" id="KW-0472">Membrane</keyword>
<dbReference type="GO" id="GO:0006811">
    <property type="term" value="P:monoatomic ion transport"/>
    <property type="evidence" value="ECO:0007669"/>
    <property type="project" value="UniProtKB-KW"/>
</dbReference>
<dbReference type="PANTHER" id="PTHR30069">
    <property type="entry name" value="TONB-DEPENDENT OUTER MEMBRANE RECEPTOR"/>
    <property type="match status" value="1"/>
</dbReference>
<name>A0A160TCK9_9ZZZZ</name>
<evidence type="ECO:0000256" key="8">
    <source>
        <dbReference type="ARBA" id="ARBA00023237"/>
    </source>
</evidence>
<dbReference type="Gene3D" id="2.170.130.10">
    <property type="entry name" value="TonB-dependent receptor, plug domain"/>
    <property type="match status" value="1"/>
</dbReference>
<feature type="domain" description="TonB-dependent receptor plug" evidence="10">
    <location>
        <begin position="37"/>
        <end position="139"/>
    </location>
</feature>
<accession>A0A160TCK9</accession>
<evidence type="ECO:0000259" key="9">
    <source>
        <dbReference type="Pfam" id="PF00593"/>
    </source>
</evidence>
<dbReference type="SUPFAM" id="SSF56935">
    <property type="entry name" value="Porins"/>
    <property type="match status" value="1"/>
</dbReference>
<evidence type="ECO:0000256" key="2">
    <source>
        <dbReference type="ARBA" id="ARBA00022448"/>
    </source>
</evidence>
<organism evidence="11">
    <name type="scientific">hydrothermal vent metagenome</name>
    <dbReference type="NCBI Taxonomy" id="652676"/>
    <lineage>
        <taxon>unclassified sequences</taxon>
        <taxon>metagenomes</taxon>
        <taxon>ecological metagenomes</taxon>
    </lineage>
</organism>
<proteinExistence type="predicted"/>
<dbReference type="Pfam" id="PF07715">
    <property type="entry name" value="Plug"/>
    <property type="match status" value="1"/>
</dbReference>
<dbReference type="AlphaFoldDB" id="A0A160TCK9"/>
<keyword evidence="2" id="KW-0813">Transport</keyword>
<sequence>MKKLLILSVALATPAFAQQLDTQTTIASRVAENAINPAQVVLFDRADIEASNAQTLTDLLATQAGFQFSKTGGVAQASNLYINGLDSKQIVFLINGQRIGSATAGTTEFQLIPLEQIERVEIIKGSRASIYGADAQGGVINLITRQDVPSTTINTTIGTDETRQIGVRSAAKLGDTSVYISALHNAARGYDIKENSDTDADGYERNGVTAGVSHQFTDAQSAGLDLQANKGNYQYDSSFGGDEADFDNRVISAFYQLQTTRADVRLQAGKSLDKSWNFGQGISRSSADLFSTEQDSLDLTGLIRINPKHAVLIGADYRKSDVSASDTAYDETSISTQGGYLGYRFHGENIVLETGSRYDDDEQYGDFWSFNTNAVLNFSNGDSLALGQATAFRAPTFNELYYPSYGNPDLSVERSRIWNIDYTLPLVDGSLLISGQRALFTNQIDSTPKNIGHSEINSLTITWEQHWSRAFSSRLIQEWLDAQDLDNDRRLARRAPRVSKAIVSYQANRWDANIEGSYHQRSVEYTWMGDSIPLASYSVFNVNTNYQVNSQLSLGLRIENLLNHDYSTANGYIAEGRYAQLSGRFQF</sequence>
<keyword evidence="11" id="KW-0675">Receptor</keyword>
<evidence type="ECO:0000256" key="3">
    <source>
        <dbReference type="ARBA" id="ARBA00022692"/>
    </source>
</evidence>
<keyword evidence="8" id="KW-0998">Cell outer membrane</keyword>
<dbReference type="InterPro" id="IPR037066">
    <property type="entry name" value="Plug_dom_sf"/>
</dbReference>
<dbReference type="PROSITE" id="PS01156">
    <property type="entry name" value="TONB_DEPENDENT_REC_2"/>
    <property type="match status" value="1"/>
</dbReference>
<keyword evidence="4" id="KW-0732">Signal</keyword>
<dbReference type="PROSITE" id="PS52016">
    <property type="entry name" value="TONB_DEPENDENT_REC_3"/>
    <property type="match status" value="1"/>
</dbReference>
<evidence type="ECO:0000256" key="6">
    <source>
        <dbReference type="ARBA" id="ARBA00023077"/>
    </source>
</evidence>
<dbReference type="Gene3D" id="2.40.170.20">
    <property type="entry name" value="TonB-dependent receptor, beta-barrel domain"/>
    <property type="match status" value="1"/>
</dbReference>
<dbReference type="InterPro" id="IPR010917">
    <property type="entry name" value="TonB_rcpt_CS"/>
</dbReference>
<evidence type="ECO:0000259" key="10">
    <source>
        <dbReference type="Pfam" id="PF07715"/>
    </source>
</evidence>